<dbReference type="InterPro" id="IPR029052">
    <property type="entry name" value="Metallo-depent_PP-like"/>
</dbReference>
<feature type="transmembrane region" description="Helical" evidence="3">
    <location>
        <begin position="85"/>
        <end position="108"/>
    </location>
</feature>
<accession>A0A3B0VBK0</accession>
<keyword evidence="2" id="KW-0378">Hydrolase</keyword>
<reference evidence="5" key="1">
    <citation type="submission" date="2018-06" db="EMBL/GenBank/DDBJ databases">
        <authorList>
            <person name="Zhirakovskaya E."/>
        </authorList>
    </citation>
    <scope>NUCLEOTIDE SEQUENCE</scope>
</reference>
<dbReference type="Gene3D" id="3.60.21.10">
    <property type="match status" value="1"/>
</dbReference>
<dbReference type="GO" id="GO:0046872">
    <property type="term" value="F:metal ion binding"/>
    <property type="evidence" value="ECO:0007669"/>
    <property type="project" value="UniProtKB-KW"/>
</dbReference>
<keyword evidence="1" id="KW-0479">Metal-binding</keyword>
<proteinExistence type="predicted"/>
<evidence type="ECO:0000313" key="5">
    <source>
        <dbReference type="EMBL" id="VAW29356.1"/>
    </source>
</evidence>
<dbReference type="PANTHER" id="PTHR31302">
    <property type="entry name" value="TRANSMEMBRANE PROTEIN WITH METALLOPHOSPHOESTERASE DOMAIN-RELATED"/>
    <property type="match status" value="1"/>
</dbReference>
<feature type="transmembrane region" description="Helical" evidence="3">
    <location>
        <begin position="141"/>
        <end position="166"/>
    </location>
</feature>
<dbReference type="GO" id="GO:0008758">
    <property type="term" value="F:UDP-2,3-diacylglucosamine hydrolase activity"/>
    <property type="evidence" value="ECO:0007669"/>
    <property type="project" value="TreeGrafter"/>
</dbReference>
<feature type="transmembrane region" description="Helical" evidence="3">
    <location>
        <begin position="50"/>
        <end position="73"/>
    </location>
</feature>
<dbReference type="Pfam" id="PF00149">
    <property type="entry name" value="Metallophos"/>
    <property type="match status" value="1"/>
</dbReference>
<dbReference type="InterPro" id="IPR051158">
    <property type="entry name" value="Metallophosphoesterase_sf"/>
</dbReference>
<dbReference type="GO" id="GO:0016020">
    <property type="term" value="C:membrane"/>
    <property type="evidence" value="ECO:0007669"/>
    <property type="project" value="GOC"/>
</dbReference>
<keyword evidence="3" id="KW-0472">Membrane</keyword>
<evidence type="ECO:0000259" key="4">
    <source>
        <dbReference type="Pfam" id="PF00149"/>
    </source>
</evidence>
<name>A0A3B0VBK0_9ZZZZ</name>
<dbReference type="AlphaFoldDB" id="A0A3B0VBK0"/>
<dbReference type="CDD" id="cd07385">
    <property type="entry name" value="MPP_YkuE_C"/>
    <property type="match status" value="1"/>
</dbReference>
<gene>
    <name evidence="5" type="ORF">MNBD_BACTEROID07-92</name>
</gene>
<sequence>MLIIAGYFILAHQLPLYKKQYSLIIVLFFVDLYLWSALRKTIFSYKFWHKYLVTFLFWLPLMMVAVLIAGSIFRPIQDWNDVFRTYWVGFILVFYTAKMFPLVFLLIADLWRMVQKIPVFFNKSRRKDIIRKKEGISRSKFLQYMGYLTGGLVLGTMLTGMFKWVYEFNISHEKLHFDRLPKNFDGLRVVQISDLHLGTWTSTKPLEEAIKKIIGLKPDIILFTGDLVNFTTKEAFRFEKTLELIKAPMGVYVTLGNHDYGNYVSWPSKAAKQQNMNQLYAFYKRLGWKLLNNRHVKLTRGNQQIALVGSENWGAHLRFPRRGDLKKATLGLDPKLFKLLMTHDPSHWNYVVLPGNYDMDLTLCGHTHGFQFGIEYKDFKWSPAQYMYKEWAGLYTDKASGKQIYVNRGLGSIGYPGRIGILPEITLLELRG</sequence>
<feature type="transmembrane region" description="Helical" evidence="3">
    <location>
        <begin position="20"/>
        <end position="38"/>
    </location>
</feature>
<feature type="domain" description="Calcineurin-like phosphoesterase" evidence="4">
    <location>
        <begin position="187"/>
        <end position="369"/>
    </location>
</feature>
<evidence type="ECO:0000256" key="2">
    <source>
        <dbReference type="ARBA" id="ARBA00022801"/>
    </source>
</evidence>
<dbReference type="GO" id="GO:0009245">
    <property type="term" value="P:lipid A biosynthetic process"/>
    <property type="evidence" value="ECO:0007669"/>
    <property type="project" value="TreeGrafter"/>
</dbReference>
<dbReference type="PANTHER" id="PTHR31302:SF31">
    <property type="entry name" value="PHOSPHODIESTERASE YAEI"/>
    <property type="match status" value="1"/>
</dbReference>
<dbReference type="InterPro" id="IPR004843">
    <property type="entry name" value="Calcineurin-like_PHP"/>
</dbReference>
<evidence type="ECO:0000256" key="3">
    <source>
        <dbReference type="SAM" id="Phobius"/>
    </source>
</evidence>
<keyword evidence="3" id="KW-0812">Transmembrane</keyword>
<dbReference type="SUPFAM" id="SSF56300">
    <property type="entry name" value="Metallo-dependent phosphatases"/>
    <property type="match status" value="1"/>
</dbReference>
<evidence type="ECO:0000256" key="1">
    <source>
        <dbReference type="ARBA" id="ARBA00022723"/>
    </source>
</evidence>
<dbReference type="EMBL" id="UOET01000354">
    <property type="protein sequence ID" value="VAW29356.1"/>
    <property type="molecule type" value="Genomic_DNA"/>
</dbReference>
<protein>
    <submittedName>
        <fullName evidence="5">Phosphoesterase</fullName>
    </submittedName>
</protein>
<keyword evidence="3" id="KW-1133">Transmembrane helix</keyword>
<organism evidence="5">
    <name type="scientific">hydrothermal vent metagenome</name>
    <dbReference type="NCBI Taxonomy" id="652676"/>
    <lineage>
        <taxon>unclassified sequences</taxon>
        <taxon>metagenomes</taxon>
        <taxon>ecological metagenomes</taxon>
    </lineage>
</organism>